<gene>
    <name evidence="1" type="ORF">BC643_0214</name>
</gene>
<comment type="caution">
    <text evidence="1">The sequence shown here is derived from an EMBL/GenBank/DDBJ whole genome shotgun (WGS) entry which is preliminary data.</text>
</comment>
<dbReference type="AlphaFoldDB" id="A0A419W3K1"/>
<proteinExistence type="predicted"/>
<dbReference type="PROSITE" id="PS51257">
    <property type="entry name" value="PROKAR_LIPOPROTEIN"/>
    <property type="match status" value="1"/>
</dbReference>
<reference evidence="1 2" key="1">
    <citation type="submission" date="2018-09" db="EMBL/GenBank/DDBJ databases">
        <title>Genomic Encyclopedia of Archaeal and Bacterial Type Strains, Phase II (KMG-II): from individual species to whole genera.</title>
        <authorList>
            <person name="Goeker M."/>
        </authorList>
    </citation>
    <scope>NUCLEOTIDE SEQUENCE [LARGE SCALE GENOMIC DNA]</scope>
    <source>
        <strain evidence="1 2">DSM 27148</strain>
    </source>
</reference>
<sequence length="218" mass="25169">MQKTILFISILLLFIGCEEKKSNKSLSDTNLYNTAIMEKVELINENVKTAPLKSEKIKENPPEGEFNRYFLAFKDSTVSLCCLDELYNPFGFLIEHDISSYLTGYEITKVTEGGSKTIIFSKDKDTVRLVKWKSEYSDHLELFLGKGQVTNPHIRLKSGIKIGMNKTELINYYFQFTDSTINKINQISVCKDERGDNYTKYKFKNDTLSIITFGDWEE</sequence>
<evidence type="ECO:0000313" key="2">
    <source>
        <dbReference type="Proteomes" id="UP000283387"/>
    </source>
</evidence>
<evidence type="ECO:0008006" key="3">
    <source>
        <dbReference type="Google" id="ProtNLM"/>
    </source>
</evidence>
<protein>
    <recommendedName>
        <fullName evidence="3">Lipoprotein</fullName>
    </recommendedName>
</protein>
<dbReference type="EMBL" id="RAPN01000001">
    <property type="protein sequence ID" value="RKD89880.1"/>
    <property type="molecule type" value="Genomic_DNA"/>
</dbReference>
<dbReference type="Proteomes" id="UP000283387">
    <property type="component" value="Unassembled WGS sequence"/>
</dbReference>
<keyword evidence="2" id="KW-1185">Reference proteome</keyword>
<evidence type="ECO:0000313" key="1">
    <source>
        <dbReference type="EMBL" id="RKD89880.1"/>
    </source>
</evidence>
<name>A0A419W3K1_9BACT</name>
<accession>A0A419W3K1</accession>
<organism evidence="1 2">
    <name type="scientific">Mangrovibacterium diazotrophicum</name>
    <dbReference type="NCBI Taxonomy" id="1261403"/>
    <lineage>
        <taxon>Bacteria</taxon>
        <taxon>Pseudomonadati</taxon>
        <taxon>Bacteroidota</taxon>
        <taxon>Bacteroidia</taxon>
        <taxon>Marinilabiliales</taxon>
        <taxon>Prolixibacteraceae</taxon>
        <taxon>Mangrovibacterium</taxon>
    </lineage>
</organism>